<evidence type="ECO:0000313" key="12">
    <source>
        <dbReference type="Proteomes" id="UP001193035"/>
    </source>
</evidence>
<name>A0ABY2WWY4_9RHOB</name>
<keyword evidence="5 9" id="KW-0812">Transmembrane</keyword>
<feature type="transmembrane region" description="Helical" evidence="9">
    <location>
        <begin position="41"/>
        <end position="64"/>
    </location>
</feature>
<evidence type="ECO:0000256" key="9">
    <source>
        <dbReference type="SAM" id="Phobius"/>
    </source>
</evidence>
<dbReference type="PANTHER" id="PTHR30576">
    <property type="entry name" value="COLANIC BIOSYNTHESIS UDP-GLUCOSE LIPID CARRIER TRANSFERASE"/>
    <property type="match status" value="1"/>
</dbReference>
<keyword evidence="4 11" id="KW-0808">Transferase</keyword>
<comment type="similarity">
    <text evidence="2">Belongs to the bacterial sugar transferase family.</text>
</comment>
<evidence type="ECO:0000256" key="6">
    <source>
        <dbReference type="ARBA" id="ARBA00022989"/>
    </source>
</evidence>
<dbReference type="EMBL" id="VCPD01000004">
    <property type="protein sequence ID" value="TMV07020.1"/>
    <property type="molecule type" value="Genomic_DNA"/>
</dbReference>
<evidence type="ECO:0000313" key="11">
    <source>
        <dbReference type="EMBL" id="TMV07020.1"/>
    </source>
</evidence>
<evidence type="ECO:0000256" key="4">
    <source>
        <dbReference type="ARBA" id="ARBA00022679"/>
    </source>
</evidence>
<dbReference type="RefSeq" id="WP_138842878.1">
    <property type="nucleotide sequence ID" value="NZ_VCPD01000004.1"/>
</dbReference>
<evidence type="ECO:0000256" key="1">
    <source>
        <dbReference type="ARBA" id="ARBA00004236"/>
    </source>
</evidence>
<evidence type="ECO:0000256" key="3">
    <source>
        <dbReference type="ARBA" id="ARBA00022475"/>
    </source>
</evidence>
<dbReference type="Proteomes" id="UP001193035">
    <property type="component" value="Unassembled WGS sequence"/>
</dbReference>
<organism evidence="11 12">
    <name type="scientific">Ruegeria sediminis</name>
    <dbReference type="NCBI Taxonomy" id="2583820"/>
    <lineage>
        <taxon>Bacteria</taxon>
        <taxon>Pseudomonadati</taxon>
        <taxon>Pseudomonadota</taxon>
        <taxon>Alphaproteobacteria</taxon>
        <taxon>Rhodobacterales</taxon>
        <taxon>Roseobacteraceae</taxon>
        <taxon>Ruegeria</taxon>
    </lineage>
</organism>
<accession>A0ABY2WWY4</accession>
<feature type="domain" description="Bacterial sugar transferase" evidence="10">
    <location>
        <begin position="36"/>
        <end position="224"/>
    </location>
</feature>
<gene>
    <name evidence="11" type="ORF">FGK63_12970</name>
</gene>
<evidence type="ECO:0000256" key="2">
    <source>
        <dbReference type="ARBA" id="ARBA00006464"/>
    </source>
</evidence>
<dbReference type="Pfam" id="PF02397">
    <property type="entry name" value="Bac_transf"/>
    <property type="match status" value="1"/>
</dbReference>
<sequence>MTAHSKDVVNVDVGYSEKIAVPAVARPSTVYRSAGKRVFDVIFVLVSAPIVVPLTLMFAAVLALQGVSPFFVQPRVGRNGKIFSMIKLRTMVRNADTVLEDHLEDNPEARDEWDRNQKLREDPRVIKFGTILRKSSMDELPQFWNVLVGDMSLVGPRPMMVCQKKHYPSKVYYIMRPGISGLWQVSRRNDSSFAERAEHDVQYWQELSLGTDLSILLRTIFVVLRGTGC</sequence>
<keyword evidence="12" id="KW-1185">Reference proteome</keyword>
<evidence type="ECO:0000259" key="10">
    <source>
        <dbReference type="Pfam" id="PF02397"/>
    </source>
</evidence>
<comment type="subcellular location">
    <subcellularLocation>
        <location evidence="1">Cell membrane</location>
    </subcellularLocation>
</comment>
<keyword evidence="3" id="KW-1003">Cell membrane</keyword>
<evidence type="ECO:0000256" key="7">
    <source>
        <dbReference type="ARBA" id="ARBA00023136"/>
    </source>
</evidence>
<comment type="caution">
    <text evidence="11">The sequence shown here is derived from an EMBL/GenBank/DDBJ whole genome shotgun (WGS) entry which is preliminary data.</text>
</comment>
<keyword evidence="6 9" id="KW-1133">Transmembrane helix</keyword>
<dbReference type="InterPro" id="IPR003362">
    <property type="entry name" value="Bact_transf"/>
</dbReference>
<keyword evidence="8" id="KW-0270">Exopolysaccharide synthesis</keyword>
<dbReference type="PANTHER" id="PTHR30576:SF4">
    <property type="entry name" value="UNDECAPRENYL-PHOSPHATE GALACTOSE PHOSPHOTRANSFERASE"/>
    <property type="match status" value="1"/>
</dbReference>
<evidence type="ECO:0000256" key="8">
    <source>
        <dbReference type="ARBA" id="ARBA00023169"/>
    </source>
</evidence>
<evidence type="ECO:0000256" key="5">
    <source>
        <dbReference type="ARBA" id="ARBA00022692"/>
    </source>
</evidence>
<proteinExistence type="inferred from homology"/>
<protein>
    <submittedName>
        <fullName evidence="11">Sugar transferase</fullName>
    </submittedName>
</protein>
<keyword evidence="7 9" id="KW-0472">Membrane</keyword>
<reference evidence="11 12" key="1">
    <citation type="submission" date="2019-05" db="EMBL/GenBank/DDBJ databases">
        <title>Ruegeria sp. nov., isolated from tidal flat.</title>
        <authorList>
            <person name="Kim W."/>
        </authorList>
    </citation>
    <scope>NUCLEOTIDE SEQUENCE [LARGE SCALE GENOMIC DNA]</scope>
    <source>
        <strain evidence="11 12">CAU 1488</strain>
    </source>
</reference>
<dbReference type="GO" id="GO:0016740">
    <property type="term" value="F:transferase activity"/>
    <property type="evidence" value="ECO:0007669"/>
    <property type="project" value="UniProtKB-KW"/>
</dbReference>